<reference evidence="1 2" key="1">
    <citation type="submission" date="2016-10" db="EMBL/GenBank/DDBJ databases">
        <authorList>
            <person name="de Groot N.N."/>
        </authorList>
    </citation>
    <scope>NUCLEOTIDE SEQUENCE [LARGE SCALE GENOMIC DNA]</scope>
    <source>
        <strain evidence="1 2">DSM 25232</strain>
    </source>
</reference>
<organism evidence="1 2">
    <name type="scientific">Aquimarina amphilecti</name>
    <dbReference type="NCBI Taxonomy" id="1038014"/>
    <lineage>
        <taxon>Bacteria</taxon>
        <taxon>Pseudomonadati</taxon>
        <taxon>Bacteroidota</taxon>
        <taxon>Flavobacteriia</taxon>
        <taxon>Flavobacteriales</taxon>
        <taxon>Flavobacteriaceae</taxon>
        <taxon>Aquimarina</taxon>
    </lineage>
</organism>
<dbReference type="STRING" id="1038014.SAMN04487910_2406"/>
<dbReference type="EMBL" id="FOAB01000004">
    <property type="protein sequence ID" value="SEL42162.1"/>
    <property type="molecule type" value="Genomic_DNA"/>
</dbReference>
<accession>A0A1H7Q2D1</accession>
<dbReference type="Proteomes" id="UP000198521">
    <property type="component" value="Unassembled WGS sequence"/>
</dbReference>
<gene>
    <name evidence="1" type="ORF">SAMN04487910_2406</name>
</gene>
<keyword evidence="2" id="KW-1185">Reference proteome</keyword>
<evidence type="ECO:0000313" key="1">
    <source>
        <dbReference type="EMBL" id="SEL42162.1"/>
    </source>
</evidence>
<sequence length="586" mass="61715">MITTSIHAQAPEKFSYQAIIRDASDALVIATNISVRLSIVEGSVTGTTVYSETHNSMTNFAGVVSLLIGDGTIISGSLNGIDWGSDSYYIRTETDPTGGTNYDIIGTAQLISTSFGLTSKNTDRALSLDYNNLTNTPATITTGQIDKVNFLSITSAADLNQVLTAVSANTAKTSFPGFGNTTGTAFDIIWSKIGDHVYYDTAKVGIGFTDAITFGSAVLGVKDGMILSNTNDVVAQATPGSLFYESSAKGFMFYYDNTGALKSLGTDEITFNTRNNVFIEESIVKNRVAIGDDVMTGMDFGENDMILSDDTIGIRFFDTSTSASFPSIDWSIQINDIADNGENYFAINDIDGGRTPFKIMAGAPNQSLEINANGNINIGNLIPTEKIEVGGSVAATSFVGSGANLTNLTGVGTATTSNIGSTTIGADNDVDTNGSIIFETEQNTKFRIENDGSINNGIADVSNLLSINGDANFTDLTAQTLSVGGAVQTPVFTETSVGNFTGYDLTNKSIVLINNGSSVTVFGFIGGVTGQKVHLINIHPTTTITIFPSQVLLPASLGNPVLNQNESISLIYNGSNWIVTDFVGTP</sequence>
<name>A0A1H7Q2D1_AQUAM</name>
<proteinExistence type="predicted"/>
<dbReference type="AlphaFoldDB" id="A0A1H7Q2D1"/>
<evidence type="ECO:0000313" key="2">
    <source>
        <dbReference type="Proteomes" id="UP000198521"/>
    </source>
</evidence>
<protein>
    <submittedName>
        <fullName evidence="1">Uncharacterized protein</fullName>
    </submittedName>
</protein>